<protein>
    <recommendedName>
        <fullName evidence="8">Peptidase M3A/M3B catalytic domain-containing protein</fullName>
    </recommendedName>
</protein>
<evidence type="ECO:0000313" key="9">
    <source>
        <dbReference type="EMBL" id="OGD33813.1"/>
    </source>
</evidence>
<dbReference type="EMBL" id="MEYS01000003">
    <property type="protein sequence ID" value="OGD33813.1"/>
    <property type="molecule type" value="Genomic_DNA"/>
</dbReference>
<evidence type="ECO:0000313" key="10">
    <source>
        <dbReference type="Proteomes" id="UP000176650"/>
    </source>
</evidence>
<dbReference type="FunFam" id="3.40.390.10:FF:000074">
    <property type="entry name" value="Metalloprotease"/>
    <property type="match status" value="1"/>
</dbReference>
<keyword evidence="6 7" id="KW-0482">Metalloprotease</keyword>
<evidence type="ECO:0000259" key="8">
    <source>
        <dbReference type="Pfam" id="PF01432"/>
    </source>
</evidence>
<comment type="similarity">
    <text evidence="1 7">Belongs to the peptidase M3 family.</text>
</comment>
<dbReference type="InterPro" id="IPR001567">
    <property type="entry name" value="Pept_M3A_M3B_dom"/>
</dbReference>
<evidence type="ECO:0000256" key="5">
    <source>
        <dbReference type="ARBA" id="ARBA00022833"/>
    </source>
</evidence>
<organism evidence="9 10">
    <name type="scientific">Candidatus Azambacteria bacterium RIFCSPLOWO2_01_FULL_46_25</name>
    <dbReference type="NCBI Taxonomy" id="1797298"/>
    <lineage>
        <taxon>Bacteria</taxon>
        <taxon>Candidatus Azamiibacteriota</taxon>
    </lineage>
</organism>
<dbReference type="PANTHER" id="PTHR11804:SF84">
    <property type="entry name" value="SACCHAROLYSIN"/>
    <property type="match status" value="1"/>
</dbReference>
<keyword evidence="5 7" id="KW-0862">Zinc</keyword>
<evidence type="ECO:0000256" key="1">
    <source>
        <dbReference type="ARBA" id="ARBA00006040"/>
    </source>
</evidence>
<feature type="domain" description="Peptidase M3A/M3B catalytic" evidence="8">
    <location>
        <begin position="214"/>
        <end position="660"/>
    </location>
</feature>
<dbReference type="GO" id="GO:0004222">
    <property type="term" value="F:metalloendopeptidase activity"/>
    <property type="evidence" value="ECO:0007669"/>
    <property type="project" value="InterPro"/>
</dbReference>
<sequence length="663" mass="76707">MVRRREYAPQDFAWTQWNAEQIRAMVPEILARKKERYAAIKAIPDGERTFENTIYAIESAHDAVRFQINAIHFLMNVSPDKAVRETAQEAIETLEKEFVDVEYDEGMYRAVRAYADKQAPLEGADKKLFDDMFRDYRRMGFELAPEKQEKLKENLKKIAELSNRFSTNINKWQDHIAVTRHELDGLPERYISGLKKDENENYKVTLAYPDIGPFMKHAHNAAKRKELLEKEYQKGGAENTRILKEVLLLRDENAKLLGYGNHADFQTEVRMAKNAETVAGFLDDLTKNLKEGVQKELAELRDIKRKITGDKESEVENYDVPYLSERLRQERFSVDSEKVREYFPFEIVKQGMFSIYEKLFSVKFERMSGIPAWHEDVEAYGVSDANGSITGYFMLDLYPRENKYGHAAVFDVMAGRKTSYAGEEYVSPLACMVANFPKPNAEHPSLLSHREVDTFFHEFGHVVHDVLTAAPYASQSGTSVARDFVEAPSQMLENWVWHKETLVLLSGHYLNHKEKMPDELLSNLIKTKKHMIAYDTMRQLVFGLLDLSLHTTKVMGEPNLIYHELVREYNGVTIPKESIFPAGFGHMMGYDAGYYGYMWSLVYAADMFTRFEKEGLLNPKTGMEYRQWILEKGSSMEEMDLVRGFLSREPNSEAFLKEIGIRK</sequence>
<dbReference type="Pfam" id="PF01432">
    <property type="entry name" value="Peptidase_M3"/>
    <property type="match status" value="1"/>
</dbReference>
<comment type="caution">
    <text evidence="9">The sequence shown here is derived from an EMBL/GenBank/DDBJ whole genome shotgun (WGS) entry which is preliminary data.</text>
</comment>
<dbReference type="InterPro" id="IPR024080">
    <property type="entry name" value="Neurolysin/TOP_N"/>
</dbReference>
<keyword evidence="2 7" id="KW-0645">Protease</keyword>
<accession>A0A1F5BT63</accession>
<evidence type="ECO:0000256" key="4">
    <source>
        <dbReference type="ARBA" id="ARBA00022801"/>
    </source>
</evidence>
<gene>
    <name evidence="9" type="ORF">A2988_01925</name>
</gene>
<dbReference type="Proteomes" id="UP000176650">
    <property type="component" value="Unassembled WGS sequence"/>
</dbReference>
<dbReference type="InterPro" id="IPR024077">
    <property type="entry name" value="Neurolysin/TOP_dom2"/>
</dbReference>
<dbReference type="GO" id="GO:0006518">
    <property type="term" value="P:peptide metabolic process"/>
    <property type="evidence" value="ECO:0007669"/>
    <property type="project" value="TreeGrafter"/>
</dbReference>
<name>A0A1F5BT63_9BACT</name>
<evidence type="ECO:0000256" key="3">
    <source>
        <dbReference type="ARBA" id="ARBA00022723"/>
    </source>
</evidence>
<reference evidence="9 10" key="1">
    <citation type="journal article" date="2016" name="Nat. Commun.">
        <title>Thousands of microbial genomes shed light on interconnected biogeochemical processes in an aquifer system.</title>
        <authorList>
            <person name="Anantharaman K."/>
            <person name="Brown C.T."/>
            <person name="Hug L.A."/>
            <person name="Sharon I."/>
            <person name="Castelle C.J."/>
            <person name="Probst A.J."/>
            <person name="Thomas B.C."/>
            <person name="Singh A."/>
            <person name="Wilkins M.J."/>
            <person name="Karaoz U."/>
            <person name="Brodie E.L."/>
            <person name="Williams K.H."/>
            <person name="Hubbard S.S."/>
            <person name="Banfield J.F."/>
        </authorList>
    </citation>
    <scope>NUCLEOTIDE SEQUENCE [LARGE SCALE GENOMIC DNA]</scope>
</reference>
<keyword evidence="4 7" id="KW-0378">Hydrolase</keyword>
<dbReference type="STRING" id="1797298.A2988_01925"/>
<dbReference type="Gene3D" id="1.20.1050.40">
    <property type="entry name" value="Endopeptidase. Chain P, domain 1"/>
    <property type="match status" value="1"/>
</dbReference>
<dbReference type="InterPro" id="IPR045090">
    <property type="entry name" value="Pept_M3A_M3B"/>
</dbReference>
<evidence type="ECO:0000256" key="2">
    <source>
        <dbReference type="ARBA" id="ARBA00022670"/>
    </source>
</evidence>
<dbReference type="InterPro" id="IPR024079">
    <property type="entry name" value="MetalloPept_cat_dom_sf"/>
</dbReference>
<dbReference type="Gene3D" id="3.40.390.10">
    <property type="entry name" value="Collagenase (Catalytic Domain)"/>
    <property type="match status" value="1"/>
</dbReference>
<dbReference type="CDD" id="cd06455">
    <property type="entry name" value="M3A_TOP"/>
    <property type="match status" value="1"/>
</dbReference>
<dbReference type="PANTHER" id="PTHR11804">
    <property type="entry name" value="PROTEASE M3 THIMET OLIGOPEPTIDASE-RELATED"/>
    <property type="match status" value="1"/>
</dbReference>
<dbReference type="SUPFAM" id="SSF55486">
    <property type="entry name" value="Metalloproteases ('zincins'), catalytic domain"/>
    <property type="match status" value="1"/>
</dbReference>
<comment type="cofactor">
    <cofactor evidence="7">
        <name>Zn(2+)</name>
        <dbReference type="ChEBI" id="CHEBI:29105"/>
    </cofactor>
    <text evidence="7">Binds 1 zinc ion.</text>
</comment>
<dbReference type="Gene3D" id="1.10.1370.10">
    <property type="entry name" value="Neurolysin, domain 3"/>
    <property type="match status" value="1"/>
</dbReference>
<dbReference type="GO" id="GO:0046872">
    <property type="term" value="F:metal ion binding"/>
    <property type="evidence" value="ECO:0007669"/>
    <property type="project" value="UniProtKB-UniRule"/>
</dbReference>
<proteinExistence type="inferred from homology"/>
<dbReference type="AlphaFoldDB" id="A0A1F5BT63"/>
<evidence type="ECO:0000256" key="7">
    <source>
        <dbReference type="RuleBase" id="RU003435"/>
    </source>
</evidence>
<keyword evidence="3 7" id="KW-0479">Metal-binding</keyword>
<evidence type="ECO:0000256" key="6">
    <source>
        <dbReference type="ARBA" id="ARBA00023049"/>
    </source>
</evidence>
<dbReference type="GO" id="GO:0006508">
    <property type="term" value="P:proteolysis"/>
    <property type="evidence" value="ECO:0007669"/>
    <property type="project" value="UniProtKB-KW"/>
</dbReference>